<keyword evidence="5" id="KW-0256">Endoplasmic reticulum</keyword>
<dbReference type="SUPFAM" id="SSF55729">
    <property type="entry name" value="Acyl-CoA N-acyltransferases (Nat)"/>
    <property type="match status" value="1"/>
</dbReference>
<dbReference type="PROSITE" id="PS51186">
    <property type="entry name" value="GNAT"/>
    <property type="match status" value="1"/>
</dbReference>
<sequence>MAASDSLFSSSLISTEVSSTFPDGFTIRPLQKADFRKGYLDCLRVLTWVGDITQDEWNERYEEMEKAKGTYYLLAVEHENRIVGTGSLIVERKFIHNRGLVGHVEEIAIAKELQGKGFGLKMIQALDSIGKSLGCYKNILNCGPKNEPFYVKCGYHNSGTEMSRYFEEAIDNYHQG</sequence>
<evidence type="ECO:0000256" key="5">
    <source>
        <dbReference type="ARBA" id="ARBA00022824"/>
    </source>
</evidence>
<dbReference type="InterPro" id="IPR016181">
    <property type="entry name" value="Acyl_CoA_acyltransferase"/>
</dbReference>
<dbReference type="Pfam" id="PF00583">
    <property type="entry name" value="Acetyltransf_1"/>
    <property type="match status" value="1"/>
</dbReference>
<comment type="similarity">
    <text evidence="8">Belongs to the acetyltransferase family. GNA1 subfamily.</text>
</comment>
<comment type="subunit">
    <text evidence="3">Homodimer.</text>
</comment>
<dbReference type="PANTHER" id="PTHR13355">
    <property type="entry name" value="GLUCOSAMINE 6-PHOSPHATE N-ACETYLTRANSFERASE"/>
    <property type="match status" value="1"/>
</dbReference>
<dbReference type="GO" id="GO:0006048">
    <property type="term" value="P:UDP-N-acetylglucosamine biosynthetic process"/>
    <property type="evidence" value="ECO:0007669"/>
    <property type="project" value="UniProtKB-UniRule"/>
</dbReference>
<dbReference type="Proteomes" id="UP000078559">
    <property type="component" value="Unassembled WGS sequence"/>
</dbReference>
<dbReference type="UniPathway" id="UPA00113">
    <property type="reaction ID" value="UER00529"/>
</dbReference>
<dbReference type="EC" id="2.3.1.4" evidence="8"/>
<evidence type="ECO:0000256" key="2">
    <source>
        <dbReference type="ARBA" id="ARBA00004586"/>
    </source>
</evidence>
<protein>
    <recommendedName>
        <fullName evidence="8">Glucosamine 6-phosphate N-acetyltransferase</fullName>
        <ecNumber evidence="8">2.3.1.4</ecNumber>
    </recommendedName>
</protein>
<dbReference type="GO" id="GO:0004343">
    <property type="term" value="F:glucosamine 6-phosphate N-acetyltransferase activity"/>
    <property type="evidence" value="ECO:0007669"/>
    <property type="project" value="UniProtKB-UniRule"/>
</dbReference>
<gene>
    <name evidence="10" type="ORF">VM1G_10770</name>
</gene>
<name>A0A194VJ16_CYTMA</name>
<keyword evidence="4 8" id="KW-0808">Transferase</keyword>
<dbReference type="FunFam" id="3.40.630.30:FF:000048">
    <property type="entry name" value="Glucosamine 6-phosphate N-acetyltransferase"/>
    <property type="match status" value="1"/>
</dbReference>
<proteinExistence type="inferred from homology"/>
<dbReference type="SMR" id="A0A194VJ16"/>
<keyword evidence="7 8" id="KW-0012">Acyltransferase</keyword>
<dbReference type="AlphaFoldDB" id="A0A194VJ16"/>
<evidence type="ECO:0000313" key="10">
    <source>
        <dbReference type="EMBL" id="KUI63987.1"/>
    </source>
</evidence>
<comment type="pathway">
    <text evidence="8">Nucleotide-sugar biosynthesis; UDP-N-acetyl-alpha-D-glucosamine biosynthesis; N-acetyl-alpha-D-glucosamine 1-phosphate from alpha-D-glucosamine 6-phosphate (route I): step 1/2.</text>
</comment>
<dbReference type="InterPro" id="IPR000182">
    <property type="entry name" value="GNAT_dom"/>
</dbReference>
<dbReference type="GO" id="GO:0005789">
    <property type="term" value="C:endoplasmic reticulum membrane"/>
    <property type="evidence" value="ECO:0007669"/>
    <property type="project" value="UniProtKB-SubCell"/>
</dbReference>
<keyword evidence="11" id="KW-1185">Reference proteome</keyword>
<dbReference type="CDD" id="cd04301">
    <property type="entry name" value="NAT_SF"/>
    <property type="match status" value="1"/>
</dbReference>
<dbReference type="Gene3D" id="3.40.630.30">
    <property type="match status" value="1"/>
</dbReference>
<dbReference type="PANTHER" id="PTHR13355:SF11">
    <property type="entry name" value="GLUCOSAMINE 6-PHOSPHATE N-ACETYLTRANSFERASE"/>
    <property type="match status" value="1"/>
</dbReference>
<reference evidence="10" key="1">
    <citation type="submission" date="2014-12" db="EMBL/GenBank/DDBJ databases">
        <title>Genome Sequence of Valsa Canker Pathogens Uncovers a Specific Adaption of Colonization on Woody Bark.</title>
        <authorList>
            <person name="Yin Z."/>
            <person name="Liu H."/>
            <person name="Gao X."/>
            <person name="Li Z."/>
            <person name="Song N."/>
            <person name="Ke X."/>
            <person name="Dai Q."/>
            <person name="Wu Y."/>
            <person name="Sun Y."/>
            <person name="Xu J.-R."/>
            <person name="Kang Z.K."/>
            <person name="Wang L."/>
            <person name="Huang L."/>
        </authorList>
    </citation>
    <scope>NUCLEOTIDE SEQUENCE [LARGE SCALE GENOMIC DNA]</scope>
    <source>
        <strain evidence="10">03-8</strain>
    </source>
</reference>
<evidence type="ECO:0000256" key="3">
    <source>
        <dbReference type="ARBA" id="ARBA00011738"/>
    </source>
</evidence>
<keyword evidence="6" id="KW-0472">Membrane</keyword>
<evidence type="ECO:0000256" key="4">
    <source>
        <dbReference type="ARBA" id="ARBA00022679"/>
    </source>
</evidence>
<evidence type="ECO:0000256" key="8">
    <source>
        <dbReference type="RuleBase" id="RU365086"/>
    </source>
</evidence>
<evidence type="ECO:0000256" key="6">
    <source>
        <dbReference type="ARBA" id="ARBA00023136"/>
    </source>
</evidence>
<organism evidence="10 11">
    <name type="scientific">Cytospora mali</name>
    <name type="common">Apple Valsa canker fungus</name>
    <name type="synonym">Valsa mali</name>
    <dbReference type="NCBI Taxonomy" id="578113"/>
    <lineage>
        <taxon>Eukaryota</taxon>
        <taxon>Fungi</taxon>
        <taxon>Dikarya</taxon>
        <taxon>Ascomycota</taxon>
        <taxon>Pezizomycotina</taxon>
        <taxon>Sordariomycetes</taxon>
        <taxon>Sordariomycetidae</taxon>
        <taxon>Diaporthales</taxon>
        <taxon>Cytosporaceae</taxon>
        <taxon>Cytospora</taxon>
    </lineage>
</organism>
<comment type="catalytic activity">
    <reaction evidence="8">
        <text>D-glucosamine 6-phosphate + acetyl-CoA = N-acetyl-D-glucosamine 6-phosphate + CoA + H(+)</text>
        <dbReference type="Rhea" id="RHEA:10292"/>
        <dbReference type="ChEBI" id="CHEBI:15378"/>
        <dbReference type="ChEBI" id="CHEBI:57287"/>
        <dbReference type="ChEBI" id="CHEBI:57288"/>
        <dbReference type="ChEBI" id="CHEBI:57513"/>
        <dbReference type="ChEBI" id="CHEBI:58725"/>
        <dbReference type="EC" id="2.3.1.4"/>
    </reaction>
</comment>
<dbReference type="InterPro" id="IPR039143">
    <property type="entry name" value="GNPNAT1-like"/>
</dbReference>
<accession>A0A194VJ16</accession>
<dbReference type="OrthoDB" id="10039976at2759"/>
<evidence type="ECO:0000256" key="7">
    <source>
        <dbReference type="ARBA" id="ARBA00023315"/>
    </source>
</evidence>
<evidence type="ECO:0000256" key="1">
    <source>
        <dbReference type="ARBA" id="ARBA00004184"/>
    </source>
</evidence>
<feature type="domain" description="N-acetyltransferase" evidence="9">
    <location>
        <begin position="25"/>
        <end position="173"/>
    </location>
</feature>
<comment type="subcellular location">
    <subcellularLocation>
        <location evidence="1">Endomembrane system</location>
        <topology evidence="1">Peripheral membrane protein</topology>
    </subcellularLocation>
    <subcellularLocation>
        <location evidence="2">Endoplasmic reticulum membrane</location>
    </subcellularLocation>
</comment>
<evidence type="ECO:0000259" key="9">
    <source>
        <dbReference type="PROSITE" id="PS51186"/>
    </source>
</evidence>
<evidence type="ECO:0000313" key="11">
    <source>
        <dbReference type="Proteomes" id="UP000078559"/>
    </source>
</evidence>
<dbReference type="EMBL" id="KN796116">
    <property type="protein sequence ID" value="KUI63987.1"/>
    <property type="molecule type" value="Genomic_DNA"/>
</dbReference>